<name>A0AAV4Q373_CAEEX</name>
<gene>
    <name evidence="1" type="ORF">CEXT_802511</name>
</gene>
<evidence type="ECO:0000313" key="2">
    <source>
        <dbReference type="Proteomes" id="UP001054945"/>
    </source>
</evidence>
<evidence type="ECO:0000313" key="1">
    <source>
        <dbReference type="EMBL" id="GIY02832.1"/>
    </source>
</evidence>
<keyword evidence="2" id="KW-1185">Reference proteome</keyword>
<dbReference type="AlphaFoldDB" id="A0AAV4Q373"/>
<comment type="caution">
    <text evidence="1">The sequence shown here is derived from an EMBL/GenBank/DDBJ whole genome shotgun (WGS) entry which is preliminary data.</text>
</comment>
<protein>
    <submittedName>
        <fullName evidence="1">Uncharacterized protein</fullName>
    </submittedName>
</protein>
<accession>A0AAV4Q373</accession>
<sequence length="75" mass="8087">MQKACQLGDGSTFNRRLAVDFGKGKLMECDLAMAFNDPGSMNQRIKTRGQNAGSKPGILSGGYFEYPNLQNGRGA</sequence>
<dbReference type="EMBL" id="BPLR01005507">
    <property type="protein sequence ID" value="GIY02832.1"/>
    <property type="molecule type" value="Genomic_DNA"/>
</dbReference>
<dbReference type="Proteomes" id="UP001054945">
    <property type="component" value="Unassembled WGS sequence"/>
</dbReference>
<organism evidence="1 2">
    <name type="scientific">Caerostris extrusa</name>
    <name type="common">Bark spider</name>
    <name type="synonym">Caerostris bankana</name>
    <dbReference type="NCBI Taxonomy" id="172846"/>
    <lineage>
        <taxon>Eukaryota</taxon>
        <taxon>Metazoa</taxon>
        <taxon>Ecdysozoa</taxon>
        <taxon>Arthropoda</taxon>
        <taxon>Chelicerata</taxon>
        <taxon>Arachnida</taxon>
        <taxon>Araneae</taxon>
        <taxon>Araneomorphae</taxon>
        <taxon>Entelegynae</taxon>
        <taxon>Araneoidea</taxon>
        <taxon>Araneidae</taxon>
        <taxon>Caerostris</taxon>
    </lineage>
</organism>
<proteinExistence type="predicted"/>
<reference evidence="1 2" key="1">
    <citation type="submission" date="2021-06" db="EMBL/GenBank/DDBJ databases">
        <title>Caerostris extrusa draft genome.</title>
        <authorList>
            <person name="Kono N."/>
            <person name="Arakawa K."/>
        </authorList>
    </citation>
    <scope>NUCLEOTIDE SEQUENCE [LARGE SCALE GENOMIC DNA]</scope>
</reference>